<dbReference type="PANTHER" id="PTHR48026">
    <property type="entry name" value="HOMOLOGOUS TO DROSOPHILA SQD (SQUID) PROTEIN"/>
    <property type="match status" value="1"/>
</dbReference>
<evidence type="ECO:0000256" key="2">
    <source>
        <dbReference type="PROSITE-ProRule" id="PRU00176"/>
    </source>
</evidence>
<dbReference type="InterPro" id="IPR000504">
    <property type="entry name" value="RRM_dom"/>
</dbReference>
<feature type="region of interest" description="Disordered" evidence="3">
    <location>
        <begin position="305"/>
        <end position="340"/>
    </location>
</feature>
<dbReference type="Gene3D" id="3.30.70.330">
    <property type="match status" value="2"/>
</dbReference>
<feature type="domain" description="RRM" evidence="4">
    <location>
        <begin position="121"/>
        <end position="194"/>
    </location>
</feature>
<dbReference type="InterPro" id="IPR035979">
    <property type="entry name" value="RBD_domain_sf"/>
</dbReference>
<proteinExistence type="predicted"/>
<dbReference type="EMBL" id="JAIFTH010000127">
    <property type="protein sequence ID" value="KAG9510533.1"/>
    <property type="molecule type" value="Genomic_DNA"/>
</dbReference>
<keyword evidence="6" id="KW-1185">Reference proteome</keyword>
<dbReference type="InterPro" id="IPR012677">
    <property type="entry name" value="Nucleotide-bd_a/b_plait_sf"/>
</dbReference>
<dbReference type="Pfam" id="PF00076">
    <property type="entry name" value="RRM_1"/>
    <property type="match status" value="2"/>
</dbReference>
<evidence type="ECO:0000256" key="3">
    <source>
        <dbReference type="SAM" id="MobiDB-lite"/>
    </source>
</evidence>
<dbReference type="PROSITE" id="PS50102">
    <property type="entry name" value="RRM"/>
    <property type="match status" value="2"/>
</dbReference>
<sequence length="340" mass="37651">MEVATKPQMSSRQSETSLRSNESEEPEQMRKLFIGGLDFRTTEDTLRAHFGQWGEVVDCVVLRDPVTKRSRGFGFVTYSKSFMVDDVQTRRPHIVDGREVEPKRAVPREETGKPETQATVKKIFLGGLRDDIEESDLKEYFTKYGNIVSVDIVTEKETGKKRGFAFVEFDDYDPVDKIHHTIKEKKVEVKKAIPKADMDVLKRRSDTRGLGPGAGRPGPYMPRNSAVWDSPSYGMSPSGGYPPAYGNQAAFPYQQGYPANYGAGWTGGSAAAYGTYGGSRGYGGGNYNRNYSQWANEYPAYPPNGGYSASQGGGGPIRVHHHQHRSSGPYGGYSAHNAKY</sequence>
<feature type="compositionally biased region" description="Polar residues" evidence="3">
    <location>
        <begin position="7"/>
        <end position="20"/>
    </location>
</feature>
<protein>
    <submittedName>
        <fullName evidence="5">Heterogeneous nuclear ribonucleoprotein 87F</fullName>
    </submittedName>
</protein>
<evidence type="ECO:0000313" key="6">
    <source>
        <dbReference type="Proteomes" id="UP000825002"/>
    </source>
</evidence>
<keyword evidence="1 2" id="KW-0694">RNA-binding</keyword>
<accession>A0ABQ7SAW0</accession>
<dbReference type="PANTHER" id="PTHR48026:SF14">
    <property type="entry name" value="HETEROGENEOUS NUCLEAR RIBONUCLEOPROTEIN A1"/>
    <property type="match status" value="1"/>
</dbReference>
<dbReference type="SMART" id="SM00360">
    <property type="entry name" value="RRM"/>
    <property type="match status" value="2"/>
</dbReference>
<evidence type="ECO:0000256" key="1">
    <source>
        <dbReference type="ARBA" id="ARBA00022884"/>
    </source>
</evidence>
<gene>
    <name evidence="5" type="primary">Hrb87F</name>
    <name evidence="5" type="ORF">GZH46_00927</name>
</gene>
<keyword evidence="5" id="KW-0687">Ribonucleoprotein</keyword>
<evidence type="ECO:0000259" key="4">
    <source>
        <dbReference type="PROSITE" id="PS50102"/>
    </source>
</evidence>
<dbReference type="CDD" id="cd12578">
    <property type="entry name" value="RRM1_hnRNPA_like"/>
    <property type="match status" value="1"/>
</dbReference>
<feature type="region of interest" description="Disordered" evidence="3">
    <location>
        <begin position="1"/>
        <end position="27"/>
    </location>
</feature>
<dbReference type="Proteomes" id="UP000825002">
    <property type="component" value="Unassembled WGS sequence"/>
</dbReference>
<reference evidence="5 6" key="1">
    <citation type="submission" date="2020-10" db="EMBL/GenBank/DDBJ databases">
        <authorList>
            <person name="Klimov P.B."/>
            <person name="Dyachkov S.M."/>
            <person name="Chetverikov P.E."/>
        </authorList>
    </citation>
    <scope>NUCLEOTIDE SEQUENCE [LARGE SCALE GENOMIC DNA]</scope>
    <source>
        <strain evidence="5">BMOC 18-1129-001#AD2665</strain>
        <tissue evidence="5">Entire mites</tissue>
    </source>
</reference>
<evidence type="ECO:0000313" key="5">
    <source>
        <dbReference type="EMBL" id="KAG9510533.1"/>
    </source>
</evidence>
<name>A0ABQ7SAW0_9ACAR</name>
<dbReference type="SUPFAM" id="SSF54928">
    <property type="entry name" value="RNA-binding domain, RBD"/>
    <property type="match status" value="1"/>
</dbReference>
<feature type="domain" description="RRM" evidence="4">
    <location>
        <begin position="30"/>
        <end position="107"/>
    </location>
</feature>
<comment type="caution">
    <text evidence="5">The sequence shown here is derived from an EMBL/GenBank/DDBJ whole genome shotgun (WGS) entry which is preliminary data.</text>
</comment>
<dbReference type="GO" id="GO:1990904">
    <property type="term" value="C:ribonucleoprotein complex"/>
    <property type="evidence" value="ECO:0007669"/>
    <property type="project" value="UniProtKB-KW"/>
</dbReference>
<organism evidence="5 6">
    <name type="scientific">Fragariocoptes setiger</name>
    <dbReference type="NCBI Taxonomy" id="1670756"/>
    <lineage>
        <taxon>Eukaryota</taxon>
        <taxon>Metazoa</taxon>
        <taxon>Ecdysozoa</taxon>
        <taxon>Arthropoda</taxon>
        <taxon>Chelicerata</taxon>
        <taxon>Arachnida</taxon>
        <taxon>Acari</taxon>
        <taxon>Acariformes</taxon>
        <taxon>Trombidiformes</taxon>
        <taxon>Prostigmata</taxon>
        <taxon>Eupodina</taxon>
        <taxon>Eriophyoidea</taxon>
        <taxon>Phytoptidae</taxon>
        <taxon>Fragariocoptes</taxon>
    </lineage>
</organism>